<dbReference type="Proteomes" id="UP001175211">
    <property type="component" value="Unassembled WGS sequence"/>
</dbReference>
<protein>
    <recommendedName>
        <fullName evidence="4">C2H2-type domain-containing protein</fullName>
    </recommendedName>
</protein>
<feature type="region of interest" description="Disordered" evidence="1">
    <location>
        <begin position="190"/>
        <end position="210"/>
    </location>
</feature>
<dbReference type="RefSeq" id="XP_060337894.1">
    <property type="nucleotide sequence ID" value="XM_060483050.1"/>
</dbReference>
<dbReference type="GeneID" id="85366598"/>
<comment type="caution">
    <text evidence="2">The sequence shown here is derived from an EMBL/GenBank/DDBJ whole genome shotgun (WGS) entry which is preliminary data.</text>
</comment>
<accession>A0AA39NKF0</accession>
<keyword evidence="3" id="KW-1185">Reference proteome</keyword>
<dbReference type="AlphaFoldDB" id="A0AA39NKF0"/>
<name>A0AA39NKF0_ARMTA</name>
<dbReference type="EMBL" id="JAUEPS010000003">
    <property type="protein sequence ID" value="KAK0467302.1"/>
    <property type="molecule type" value="Genomic_DNA"/>
</dbReference>
<feature type="compositionally biased region" description="Polar residues" evidence="1">
    <location>
        <begin position="192"/>
        <end position="202"/>
    </location>
</feature>
<evidence type="ECO:0000313" key="3">
    <source>
        <dbReference type="Proteomes" id="UP001175211"/>
    </source>
</evidence>
<evidence type="ECO:0000313" key="2">
    <source>
        <dbReference type="EMBL" id="KAK0467302.1"/>
    </source>
</evidence>
<reference evidence="2" key="1">
    <citation type="submission" date="2023-06" db="EMBL/GenBank/DDBJ databases">
        <authorList>
            <consortium name="Lawrence Berkeley National Laboratory"/>
            <person name="Ahrendt S."/>
            <person name="Sahu N."/>
            <person name="Indic B."/>
            <person name="Wong-Bajracharya J."/>
            <person name="Merenyi Z."/>
            <person name="Ke H.-M."/>
            <person name="Monk M."/>
            <person name="Kocsube S."/>
            <person name="Drula E."/>
            <person name="Lipzen A."/>
            <person name="Balint B."/>
            <person name="Henrissat B."/>
            <person name="Andreopoulos B."/>
            <person name="Martin F.M."/>
            <person name="Harder C.B."/>
            <person name="Rigling D."/>
            <person name="Ford K.L."/>
            <person name="Foster G.D."/>
            <person name="Pangilinan J."/>
            <person name="Papanicolaou A."/>
            <person name="Barry K."/>
            <person name="LaButti K."/>
            <person name="Viragh M."/>
            <person name="Koriabine M."/>
            <person name="Yan M."/>
            <person name="Riley R."/>
            <person name="Champramary S."/>
            <person name="Plett K.L."/>
            <person name="Tsai I.J."/>
            <person name="Slot J."/>
            <person name="Sipos G."/>
            <person name="Plett J."/>
            <person name="Nagy L.G."/>
            <person name="Grigoriev I.V."/>
        </authorList>
    </citation>
    <scope>NUCLEOTIDE SEQUENCE</scope>
    <source>
        <strain evidence="2">CCBAS 213</strain>
    </source>
</reference>
<proteinExistence type="predicted"/>
<sequence>MTTPSTVELTVDSYLDISRTTVIHGHGLRCDYVLHGKESKECGAVLSCWEAMSKHLFVHCICRRVHDKGTGVKHAQYECPLPRCSAPIHASERSIREHIDMSHMPIFHALICPFQQCEGTSFTRSSHLTSHLHSAHAALIGQRVDQCSKLFLPSSRMFRPSSLPDPPPLRDPSMGAVLLPVVANGPPRKSLSWATGASQTPGPSLPRSPQRLKYTVSESLIDDKNSSSIILDDLPAYDRTKYSSLQTDLVIWHRPPPLQRDVVRPLPMLDPAVPRPTEPPGFILFNPFKSRVDALAQQIEAGLSVEQD</sequence>
<evidence type="ECO:0000256" key="1">
    <source>
        <dbReference type="SAM" id="MobiDB-lite"/>
    </source>
</evidence>
<evidence type="ECO:0008006" key="4">
    <source>
        <dbReference type="Google" id="ProtNLM"/>
    </source>
</evidence>
<gene>
    <name evidence="2" type="ORF">EV420DRAFT_676565</name>
</gene>
<organism evidence="2 3">
    <name type="scientific">Armillaria tabescens</name>
    <name type="common">Ringless honey mushroom</name>
    <name type="synonym">Agaricus tabescens</name>
    <dbReference type="NCBI Taxonomy" id="1929756"/>
    <lineage>
        <taxon>Eukaryota</taxon>
        <taxon>Fungi</taxon>
        <taxon>Dikarya</taxon>
        <taxon>Basidiomycota</taxon>
        <taxon>Agaricomycotina</taxon>
        <taxon>Agaricomycetes</taxon>
        <taxon>Agaricomycetidae</taxon>
        <taxon>Agaricales</taxon>
        <taxon>Marasmiineae</taxon>
        <taxon>Physalacriaceae</taxon>
        <taxon>Desarmillaria</taxon>
    </lineage>
</organism>